<feature type="compositionally biased region" description="Basic residues" evidence="19">
    <location>
        <begin position="276"/>
        <end position="292"/>
    </location>
</feature>
<evidence type="ECO:0000256" key="2">
    <source>
        <dbReference type="ARBA" id="ARBA00004123"/>
    </source>
</evidence>
<dbReference type="OMA" id="CKNFLQH"/>
<dbReference type="GO" id="GO:0008380">
    <property type="term" value="P:RNA splicing"/>
    <property type="evidence" value="ECO:0007669"/>
    <property type="project" value="UniProtKB-KW"/>
</dbReference>
<feature type="region of interest" description="Disordered" evidence="19">
    <location>
        <begin position="202"/>
        <end position="400"/>
    </location>
</feature>
<keyword evidence="8" id="KW-0747">Spliceosome</keyword>
<dbReference type="GO" id="GO:0003755">
    <property type="term" value="F:peptidyl-prolyl cis-trans isomerase activity"/>
    <property type="evidence" value="ECO:0007669"/>
    <property type="project" value="UniProtKB-KW"/>
</dbReference>
<feature type="compositionally biased region" description="Low complexity" evidence="19">
    <location>
        <begin position="382"/>
        <end position="395"/>
    </location>
</feature>
<comment type="subunit">
    <text evidence="4">Associated with the spliceosome.</text>
</comment>
<evidence type="ECO:0000256" key="9">
    <source>
        <dbReference type="ARBA" id="ARBA00023110"/>
    </source>
</evidence>
<dbReference type="InterPro" id="IPR020892">
    <property type="entry name" value="Cyclophilin-type_PPIase_CS"/>
</dbReference>
<feature type="domain" description="PPIase cyclophilin-type" evidence="20">
    <location>
        <begin position="18"/>
        <end position="184"/>
    </location>
</feature>
<dbReference type="InterPro" id="IPR029000">
    <property type="entry name" value="Cyclophilin-like_dom_sf"/>
</dbReference>
<feature type="compositionally biased region" description="Acidic residues" evidence="19">
    <location>
        <begin position="440"/>
        <end position="449"/>
    </location>
</feature>
<dbReference type="FunFam" id="2.40.100.10:FF:000034">
    <property type="entry name" value="Peptidyl-prolyl isomerase CWC27 protein"/>
    <property type="match status" value="1"/>
</dbReference>
<protein>
    <recommendedName>
        <fullName evidence="16">Peptidyl-prolyl isomerase CWC27</fullName>
        <ecNumber evidence="5">5.2.1.8</ecNumber>
    </recommendedName>
    <alternativeName>
        <fullName evidence="15">Peptidyl-prolyl isomerase cwc27</fullName>
    </alternativeName>
    <alternativeName>
        <fullName evidence="17 18">Rotamase CWC27</fullName>
    </alternativeName>
</protein>
<reference evidence="22" key="1">
    <citation type="journal article" date="2017" name="Genome Biol.">
        <title>Comparative genomics reveals high biological diversity and specific adaptations in the industrially and medically important fungal genus Aspergillus.</title>
        <authorList>
            <person name="de Vries R.P."/>
            <person name="Riley R."/>
            <person name="Wiebenga A."/>
            <person name="Aguilar-Osorio G."/>
            <person name="Amillis S."/>
            <person name="Uchima C.A."/>
            <person name="Anderluh G."/>
            <person name="Asadollahi M."/>
            <person name="Askin M."/>
            <person name="Barry K."/>
            <person name="Battaglia E."/>
            <person name="Bayram O."/>
            <person name="Benocci T."/>
            <person name="Braus-Stromeyer S.A."/>
            <person name="Caldana C."/>
            <person name="Canovas D."/>
            <person name="Cerqueira G.C."/>
            <person name="Chen F."/>
            <person name="Chen W."/>
            <person name="Choi C."/>
            <person name="Clum A."/>
            <person name="Dos Santos R.A."/>
            <person name="Damasio A.R."/>
            <person name="Diallinas G."/>
            <person name="Emri T."/>
            <person name="Fekete E."/>
            <person name="Flipphi M."/>
            <person name="Freyberg S."/>
            <person name="Gallo A."/>
            <person name="Gournas C."/>
            <person name="Habgood R."/>
            <person name="Hainaut M."/>
            <person name="Harispe M.L."/>
            <person name="Henrissat B."/>
            <person name="Hilden K.S."/>
            <person name="Hope R."/>
            <person name="Hossain A."/>
            <person name="Karabika E."/>
            <person name="Karaffa L."/>
            <person name="Karanyi Z."/>
            <person name="Krasevec N."/>
            <person name="Kuo A."/>
            <person name="Kusch H."/>
            <person name="LaButti K."/>
            <person name="Lagendijk E.L."/>
            <person name="Lapidus A."/>
            <person name="Levasseur A."/>
            <person name="Lindquist E."/>
            <person name="Lipzen A."/>
            <person name="Logrieco A.F."/>
            <person name="MacCabe A."/>
            <person name="Maekelae M.R."/>
            <person name="Malavazi I."/>
            <person name="Melin P."/>
            <person name="Meyer V."/>
            <person name="Mielnichuk N."/>
            <person name="Miskei M."/>
            <person name="Molnar A.P."/>
            <person name="Mule G."/>
            <person name="Ngan C.Y."/>
            <person name="Orejas M."/>
            <person name="Orosz E."/>
            <person name="Ouedraogo J.P."/>
            <person name="Overkamp K.M."/>
            <person name="Park H.-S."/>
            <person name="Perrone G."/>
            <person name="Piumi F."/>
            <person name="Punt P.J."/>
            <person name="Ram A.F."/>
            <person name="Ramon A."/>
            <person name="Rauscher S."/>
            <person name="Record E."/>
            <person name="Riano-Pachon D.M."/>
            <person name="Robert V."/>
            <person name="Roehrig J."/>
            <person name="Ruller R."/>
            <person name="Salamov A."/>
            <person name="Salih N.S."/>
            <person name="Samson R.A."/>
            <person name="Sandor E."/>
            <person name="Sanguinetti M."/>
            <person name="Schuetze T."/>
            <person name="Sepcic K."/>
            <person name="Shelest E."/>
            <person name="Sherlock G."/>
            <person name="Sophianopoulou V."/>
            <person name="Squina F.M."/>
            <person name="Sun H."/>
            <person name="Susca A."/>
            <person name="Todd R.B."/>
            <person name="Tsang A."/>
            <person name="Unkles S.E."/>
            <person name="van de Wiele N."/>
            <person name="van Rossen-Uffink D."/>
            <person name="Oliveira J.V."/>
            <person name="Vesth T.C."/>
            <person name="Visser J."/>
            <person name="Yu J.-H."/>
            <person name="Zhou M."/>
            <person name="Andersen M.R."/>
            <person name="Archer D.B."/>
            <person name="Baker S.E."/>
            <person name="Benoit I."/>
            <person name="Brakhage A.A."/>
            <person name="Braus G.H."/>
            <person name="Fischer R."/>
            <person name="Frisvad J.C."/>
            <person name="Goldman G.H."/>
            <person name="Houbraken J."/>
            <person name="Oakley B."/>
            <person name="Pocsi I."/>
            <person name="Scazzocchio C."/>
            <person name="Seiboth B."/>
            <person name="vanKuyk P.A."/>
            <person name="Wortman J."/>
            <person name="Dyer P.S."/>
            <person name="Grigoriev I.V."/>
        </authorList>
    </citation>
    <scope>NUCLEOTIDE SEQUENCE [LARGE SCALE GENOMIC DNA]</scope>
    <source>
        <strain evidence="22">ITEM 5010</strain>
    </source>
</reference>
<feature type="compositionally biased region" description="Basic residues" evidence="19">
    <location>
        <begin position="213"/>
        <end position="229"/>
    </location>
</feature>
<sequence>MSTHYNTEPTATASATLHTTLGPLHIALFATQTPLTCRNFLQHISDNYYTGTIFHRIVPNFILQGGDPTGTGSGGTSIYEDPLFEYDATARDPNEKVILRDELHSRLRFNRRGLVGMAKSEDGTYGSQFFITLGDVGRELNGQCTLFGRIEGESIYNVLKIAEGEVVEGTERPVYPIRVTGGEIGELGPLEGRIVKRDVTARATGGGEEGGKGKGKKGAQGKKKGKKGGKTLLSFGDDEGEEGEEMPVRAAKPKYNAALVTDTGIGNGDDAPADKSKKKKEARKTSPPRRRSPTPPPVVDRPKSPDPAMQLPLPDPESPERSPSPQPAQQSRLDRTNAEIESLKASMRRTVATEAEAGGKKSALEAMIPQTAIRGRKRPAPGTSTSSSATNGITGFSSSSDNAALKMFNAFKAKLEGADAKPAPKPNSTHTPAKEKAQPEDDNDDEESQLCDLHFIANCQSCKSWSDNTADTAGEGPADETDLGWLTHQLRFGKDTLGKDLKWKKEHPDDLDSLMVIDPREKEREIIASGSGSGSGKRRGLERDRERDRKRGRVGDLEWEKSRR</sequence>
<evidence type="ECO:0000256" key="3">
    <source>
        <dbReference type="ARBA" id="ARBA00004496"/>
    </source>
</evidence>
<keyword evidence="22" id="KW-1185">Reference proteome</keyword>
<proteinExistence type="inferred from homology"/>
<evidence type="ECO:0000256" key="17">
    <source>
        <dbReference type="ARBA" id="ARBA00082698"/>
    </source>
</evidence>
<comment type="similarity">
    <text evidence="13">Belongs to the cyclophilin-type PPIase family. CWC27 subfamily.</text>
</comment>
<accession>A0A1R3RQL3</accession>
<dbReference type="PRINTS" id="PR00153">
    <property type="entry name" value="CSAPPISMRASE"/>
</dbReference>
<keyword evidence="12" id="KW-0539">Nucleus</keyword>
<evidence type="ECO:0000256" key="12">
    <source>
        <dbReference type="ARBA" id="ARBA00023242"/>
    </source>
</evidence>
<comment type="catalytic activity">
    <reaction evidence="1">
        <text>[protein]-peptidylproline (omega=180) = [protein]-peptidylproline (omega=0)</text>
        <dbReference type="Rhea" id="RHEA:16237"/>
        <dbReference type="Rhea" id="RHEA-COMP:10747"/>
        <dbReference type="Rhea" id="RHEA-COMP:10748"/>
        <dbReference type="ChEBI" id="CHEBI:83833"/>
        <dbReference type="ChEBI" id="CHEBI:83834"/>
        <dbReference type="EC" id="5.2.1.8"/>
    </reaction>
</comment>
<gene>
    <name evidence="21" type="ORF">ASPCADRAFT_405240</name>
</gene>
<evidence type="ECO:0000256" key="13">
    <source>
        <dbReference type="ARBA" id="ARBA00038509"/>
    </source>
</evidence>
<evidence type="ECO:0000256" key="14">
    <source>
        <dbReference type="ARBA" id="ARBA00055615"/>
    </source>
</evidence>
<dbReference type="PANTHER" id="PTHR45625">
    <property type="entry name" value="PEPTIDYL-PROLYL CIS-TRANS ISOMERASE-RELATED"/>
    <property type="match status" value="1"/>
</dbReference>
<dbReference type="PANTHER" id="PTHR45625:SF6">
    <property type="entry name" value="SPLICEOSOME-ASSOCIATED PROTEIN CWC27 HOMOLOG"/>
    <property type="match status" value="1"/>
</dbReference>
<comment type="subcellular location">
    <subcellularLocation>
        <location evidence="3">Cytoplasm</location>
    </subcellularLocation>
    <subcellularLocation>
        <location evidence="2">Nucleus</location>
    </subcellularLocation>
</comment>
<evidence type="ECO:0000256" key="10">
    <source>
        <dbReference type="ARBA" id="ARBA00023187"/>
    </source>
</evidence>
<feature type="region of interest" description="Disordered" evidence="19">
    <location>
        <begin position="416"/>
        <end position="449"/>
    </location>
</feature>
<evidence type="ECO:0000256" key="11">
    <source>
        <dbReference type="ARBA" id="ARBA00023235"/>
    </source>
</evidence>
<dbReference type="InterPro" id="IPR002130">
    <property type="entry name" value="Cyclophilin-type_PPIase_dom"/>
</dbReference>
<name>A0A1R3RQL3_ASPC5</name>
<evidence type="ECO:0000256" key="6">
    <source>
        <dbReference type="ARBA" id="ARBA00022490"/>
    </source>
</evidence>
<dbReference type="GO" id="GO:0006457">
    <property type="term" value="P:protein folding"/>
    <property type="evidence" value="ECO:0007669"/>
    <property type="project" value="InterPro"/>
</dbReference>
<feature type="compositionally biased region" description="Acidic residues" evidence="19">
    <location>
        <begin position="236"/>
        <end position="245"/>
    </location>
</feature>
<dbReference type="InterPro" id="IPR044666">
    <property type="entry name" value="Cyclophilin_A-like"/>
</dbReference>
<dbReference type="PROSITE" id="PS00170">
    <property type="entry name" value="CSA_PPIASE_1"/>
    <property type="match status" value="1"/>
</dbReference>
<dbReference type="GO" id="GO:0071013">
    <property type="term" value="C:catalytic step 2 spliceosome"/>
    <property type="evidence" value="ECO:0007669"/>
    <property type="project" value="TreeGrafter"/>
</dbReference>
<evidence type="ECO:0000256" key="5">
    <source>
        <dbReference type="ARBA" id="ARBA00013194"/>
    </source>
</evidence>
<keyword evidence="6" id="KW-0963">Cytoplasm</keyword>
<evidence type="ECO:0000256" key="15">
    <source>
        <dbReference type="ARBA" id="ARBA00067721"/>
    </source>
</evidence>
<evidence type="ECO:0000256" key="16">
    <source>
        <dbReference type="ARBA" id="ARBA00071024"/>
    </source>
</evidence>
<comment type="function">
    <text evidence="14">PPIases accelerate the folding of proteins. It catalyzes the cis-trans isomerization of proline imidic peptide bonds in oligopeptides. Involved in pre-mRNA splicing.</text>
</comment>
<dbReference type="VEuPathDB" id="FungiDB:ASPCADRAFT_405240"/>
<dbReference type="Gene3D" id="2.40.100.10">
    <property type="entry name" value="Cyclophilin-like"/>
    <property type="match status" value="1"/>
</dbReference>
<dbReference type="Pfam" id="PF00160">
    <property type="entry name" value="Pro_isomerase"/>
    <property type="match status" value="1"/>
</dbReference>
<organism evidence="21 22">
    <name type="scientific">Aspergillus carbonarius (strain ITEM 5010)</name>
    <dbReference type="NCBI Taxonomy" id="602072"/>
    <lineage>
        <taxon>Eukaryota</taxon>
        <taxon>Fungi</taxon>
        <taxon>Dikarya</taxon>
        <taxon>Ascomycota</taxon>
        <taxon>Pezizomycotina</taxon>
        <taxon>Eurotiomycetes</taxon>
        <taxon>Eurotiomycetidae</taxon>
        <taxon>Eurotiales</taxon>
        <taxon>Aspergillaceae</taxon>
        <taxon>Aspergillus</taxon>
        <taxon>Aspergillus subgen. Circumdati</taxon>
    </lineage>
</organism>
<evidence type="ECO:0000256" key="18">
    <source>
        <dbReference type="ARBA" id="ARBA00083804"/>
    </source>
</evidence>
<dbReference type="GO" id="GO:0006397">
    <property type="term" value="P:mRNA processing"/>
    <property type="evidence" value="ECO:0007669"/>
    <property type="project" value="UniProtKB-KW"/>
</dbReference>
<evidence type="ECO:0000256" key="4">
    <source>
        <dbReference type="ARBA" id="ARBA00011524"/>
    </source>
</evidence>
<evidence type="ECO:0000313" key="21">
    <source>
        <dbReference type="EMBL" id="OOF96764.1"/>
    </source>
</evidence>
<keyword evidence="11" id="KW-0413">Isomerase</keyword>
<keyword evidence="9" id="KW-0697">Rotamase</keyword>
<dbReference type="AlphaFoldDB" id="A0A1R3RQL3"/>
<evidence type="ECO:0000313" key="22">
    <source>
        <dbReference type="Proteomes" id="UP000188318"/>
    </source>
</evidence>
<evidence type="ECO:0000256" key="1">
    <source>
        <dbReference type="ARBA" id="ARBA00000971"/>
    </source>
</evidence>
<evidence type="ECO:0000256" key="19">
    <source>
        <dbReference type="SAM" id="MobiDB-lite"/>
    </source>
</evidence>
<dbReference type="EC" id="5.2.1.8" evidence="5"/>
<dbReference type="Proteomes" id="UP000188318">
    <property type="component" value="Unassembled WGS sequence"/>
</dbReference>
<dbReference type="GO" id="GO:0005737">
    <property type="term" value="C:cytoplasm"/>
    <property type="evidence" value="ECO:0007669"/>
    <property type="project" value="UniProtKB-SubCell"/>
</dbReference>
<dbReference type="OrthoDB" id="442970at2759"/>
<dbReference type="SUPFAM" id="SSF50891">
    <property type="entry name" value="Cyclophilin-like"/>
    <property type="match status" value="1"/>
</dbReference>
<dbReference type="STRING" id="602072.A0A1R3RQL3"/>
<keyword evidence="10" id="KW-0508">mRNA splicing</keyword>
<keyword evidence="7" id="KW-0507">mRNA processing</keyword>
<evidence type="ECO:0000256" key="8">
    <source>
        <dbReference type="ARBA" id="ARBA00022728"/>
    </source>
</evidence>
<feature type="region of interest" description="Disordered" evidence="19">
    <location>
        <begin position="505"/>
        <end position="564"/>
    </location>
</feature>
<feature type="compositionally biased region" description="Basic and acidic residues" evidence="19">
    <location>
        <begin position="332"/>
        <end position="342"/>
    </location>
</feature>
<dbReference type="EMBL" id="KV907498">
    <property type="protein sequence ID" value="OOF96764.1"/>
    <property type="molecule type" value="Genomic_DNA"/>
</dbReference>
<dbReference type="PROSITE" id="PS50072">
    <property type="entry name" value="CSA_PPIASE_2"/>
    <property type="match status" value="1"/>
</dbReference>
<evidence type="ECO:0000256" key="7">
    <source>
        <dbReference type="ARBA" id="ARBA00022664"/>
    </source>
</evidence>
<feature type="compositionally biased region" description="Basic and acidic residues" evidence="19">
    <location>
        <begin position="539"/>
        <end position="564"/>
    </location>
</feature>
<evidence type="ECO:0000259" key="20">
    <source>
        <dbReference type="PROSITE" id="PS50072"/>
    </source>
</evidence>
<feature type="compositionally biased region" description="Low complexity" evidence="19">
    <location>
        <begin position="321"/>
        <end position="331"/>
    </location>
</feature>